<accession>A0AAD4AIL1</accession>
<comment type="caution">
    <text evidence="1">The sequence shown here is derived from an EMBL/GenBank/DDBJ whole genome shotgun (WGS) entry which is preliminary data.</text>
</comment>
<reference evidence="1" key="2">
    <citation type="submission" date="2015-03" db="EMBL/GenBank/DDBJ databases">
        <title>Genome sequence of Pseudoalteromonas citrea.</title>
        <authorList>
            <person name="Xie B.-B."/>
            <person name="Rong J.-C."/>
            <person name="Qin Q.-L."/>
            <person name="Zhang Y.-Z."/>
        </authorList>
    </citation>
    <scope>NUCLEOTIDE SEQUENCE</scope>
    <source>
        <strain evidence="1">DSM 8771</strain>
    </source>
</reference>
<protein>
    <submittedName>
        <fullName evidence="1">Uncharacterized protein</fullName>
    </submittedName>
</protein>
<evidence type="ECO:0000313" key="2">
    <source>
        <dbReference type="Proteomes" id="UP000016487"/>
    </source>
</evidence>
<dbReference type="RefSeq" id="WP_010367513.1">
    <property type="nucleotide sequence ID" value="NZ_AHBZ03000016.1"/>
</dbReference>
<organism evidence="1 2">
    <name type="scientific">Pseudoalteromonas citrea</name>
    <dbReference type="NCBI Taxonomy" id="43655"/>
    <lineage>
        <taxon>Bacteria</taxon>
        <taxon>Pseudomonadati</taxon>
        <taxon>Pseudomonadota</taxon>
        <taxon>Gammaproteobacteria</taxon>
        <taxon>Alteromonadales</taxon>
        <taxon>Pseudoalteromonadaceae</taxon>
        <taxon>Pseudoalteromonas</taxon>
    </lineage>
</organism>
<gene>
    <name evidence="1" type="ORF">PCIT_a3992</name>
</gene>
<reference evidence="1" key="1">
    <citation type="journal article" date="2012" name="J. Bacteriol.">
        <title>Genome sequences of type strains of seven species of the marine bacterium Pseudoalteromonas.</title>
        <authorList>
            <person name="Xie B.B."/>
            <person name="Shu Y.L."/>
            <person name="Qin Q.L."/>
            <person name="Rong J.C."/>
            <person name="Zhang X.Y."/>
            <person name="Chen X.L."/>
            <person name="Shi M."/>
            <person name="He H.L."/>
            <person name="Zhou B.C."/>
            <person name="Zhang Y.Z."/>
        </authorList>
    </citation>
    <scope>NUCLEOTIDE SEQUENCE</scope>
    <source>
        <strain evidence="1">DSM 8771</strain>
    </source>
</reference>
<dbReference type="EMBL" id="AHBZ03000016">
    <property type="protein sequence ID" value="KAF7771418.1"/>
    <property type="molecule type" value="Genomic_DNA"/>
</dbReference>
<evidence type="ECO:0000313" key="1">
    <source>
        <dbReference type="EMBL" id="KAF7771418.1"/>
    </source>
</evidence>
<dbReference type="Proteomes" id="UP000016487">
    <property type="component" value="Unassembled WGS sequence"/>
</dbReference>
<name>A0AAD4AIL1_9GAMM</name>
<dbReference type="AlphaFoldDB" id="A0AAD4AIL1"/>
<proteinExistence type="predicted"/>
<sequence>MTNERIPKKMGRPKKCPIQIMRTKTLCRSLCYEQKIPCNAYQFEKVFETTTYDPREDDTIQRKQKFYRLFNGVHTISESTLKQISEMENTENSLALYYSSLWEALSPHKTDFEDGIISYDSLYLDKTEDQKIQNCQLNAEEIKEKEQTLKERQLHWLRFFKTLRPSLQAIALKCDDDGMSEIKGVNQFTCKQFLKEGDIEALACAIAIHRASPLHVRGFKLSSAIAKLAGWILANPAFKDSKKEILNILVNKYRALDADVSIYDRNFCHSLNRPGFGHFDLINKNREYIKCCVKLGIDITPKNLKHIFVTSEKGNKQLIFEEMGKVLNHQEYELADSSNGLRWLISDLNTHLRNKISIN</sequence>